<gene>
    <name evidence="6" type="ORF">DFP95_103245</name>
</gene>
<feature type="coiled-coil region" evidence="4">
    <location>
        <begin position="274"/>
        <end position="311"/>
    </location>
</feature>
<evidence type="ECO:0000256" key="4">
    <source>
        <dbReference type="SAM" id="Coils"/>
    </source>
</evidence>
<dbReference type="PANTHER" id="PTHR32114">
    <property type="entry name" value="ABC TRANSPORTER ABCH.3"/>
    <property type="match status" value="1"/>
</dbReference>
<dbReference type="InterPro" id="IPR027417">
    <property type="entry name" value="P-loop_NTPase"/>
</dbReference>
<dbReference type="OrthoDB" id="9795626at2"/>
<sequence length="1031" mass="116478">MKPIRLSMTAFGPYRDTETIDFSLLEDRRLFVISGNTGAGKTTVFDAICFALYGSASGEDRAEPRMLRSHFASDEVHTSIDYHFSVGSRTYRVFRQMPHRREGNKSETGGKAELYETTSGAEVPCIDRFTVSDVNLRMESVIGLTREQFSQIVMLPQGEFRKLLTSDTENKEEILRRIFRTGLYQKIEDRFQRSNRELQDALKEAKAMQDVYVKQARETLPEREGSLLTATLQQEYSSITQVSEGLVQEAAYYEGVMAEIETGKASVVAKLDARESALREALATESRFVQLEEKRLQLESLEVRKADIVESERIVKLADQAARIEPYEEQAAAAERSMELKRGARERKLQDVAEAERGHAVAEERFRSEEARDAERKEADRELARLAELKPIVQTLEERKVEAERLAAAERGVIGKREALERQLEGLREEKRSLGERLKLAEAEAVKLPETLERYEHMRNKYKLLKELADLDHRIAEISKYEADRITKASQLQTDHDQLESSWLEGQAGLLAAHLHDGKPCPVCGSEVHPDKANAGLSGTPSREGLQAAKEKLRLAEQELSEARAQAAAARTGRNEKSAIATEYGITEEPFPVQLSRAEEDGKRLRSETDLMKQQAELAKSYRENAESIDSQLEKLQAERERLVTDQHRISVDRSTKQSLLDSELGRIPEGLRSPSQLATRLTEQTDSMNKLIAAWQEAQRLRQSSQARLVEERTNAVQANSQFEESFKHNEDVKRRFEDEMARSGFATIAEYHAAKLPEAERSSLTRLIEEFKAKLSSLSIQILELDKELAGKTRPVPAALQEEIVELKGQLDKISDELRSLNHYKQESMRLLASLAKSAEQFRELEANQQRVADIYQMIKGDNPLKISFERYILIEFLEQILHAANARLNDLSNGQFLLQRSDRLETRGKQSGLGLDVYDAYTGQNRDVKSMSGGEKFNASLCLALGMTDVIQAYQGGVSIEMMFIDEGFGSLDEDSLNKAITTLIDLQRSGRMIGVISHVQELKQAFPAVLEVSKTKEGHSRAAFVLK</sequence>
<feature type="coiled-coil region" evidence="4">
    <location>
        <begin position="619"/>
        <end position="646"/>
    </location>
</feature>
<protein>
    <recommendedName>
        <fullName evidence="3">Nuclease SbcCD subunit C</fullName>
    </recommendedName>
</protein>
<comment type="subunit">
    <text evidence="2">Heterodimer of SbcC and SbcD.</text>
</comment>
<reference evidence="6 7" key="1">
    <citation type="submission" date="2018-07" db="EMBL/GenBank/DDBJ databases">
        <title>Genomic Encyclopedia of Type Strains, Phase III (KMG-III): the genomes of soil and plant-associated and newly described type strains.</title>
        <authorList>
            <person name="Whitman W."/>
        </authorList>
    </citation>
    <scope>NUCLEOTIDE SEQUENCE [LARGE SCALE GENOMIC DNA]</scope>
    <source>
        <strain evidence="6 7">CECT 8236</strain>
    </source>
</reference>
<keyword evidence="7" id="KW-1185">Reference proteome</keyword>
<keyword evidence="6" id="KW-0269">Exonuclease</keyword>
<evidence type="ECO:0000259" key="5">
    <source>
        <dbReference type="Pfam" id="PF13476"/>
    </source>
</evidence>
<dbReference type="GO" id="GO:0004527">
    <property type="term" value="F:exonuclease activity"/>
    <property type="evidence" value="ECO:0007669"/>
    <property type="project" value="UniProtKB-KW"/>
</dbReference>
<feature type="domain" description="Rad50/SbcC-type AAA" evidence="5">
    <location>
        <begin position="5"/>
        <end position="209"/>
    </location>
</feature>
<comment type="caution">
    <text evidence="6">The sequence shown here is derived from an EMBL/GenBank/DDBJ whole genome shotgun (WGS) entry which is preliminary data.</text>
</comment>
<dbReference type="Proteomes" id="UP000256869">
    <property type="component" value="Unassembled WGS sequence"/>
</dbReference>
<name>A0A3D9IQD7_9BACL</name>
<organism evidence="6 7">
    <name type="scientific">Cohnella lupini</name>
    <dbReference type="NCBI Taxonomy" id="1294267"/>
    <lineage>
        <taxon>Bacteria</taxon>
        <taxon>Bacillati</taxon>
        <taxon>Bacillota</taxon>
        <taxon>Bacilli</taxon>
        <taxon>Bacillales</taxon>
        <taxon>Paenibacillaceae</taxon>
        <taxon>Cohnella</taxon>
    </lineage>
</organism>
<comment type="similarity">
    <text evidence="1">Belongs to the SMC family. SbcC subfamily.</text>
</comment>
<dbReference type="Gene3D" id="3.40.50.300">
    <property type="entry name" value="P-loop containing nucleotide triphosphate hydrolases"/>
    <property type="match status" value="2"/>
</dbReference>
<dbReference type="GO" id="GO:0006302">
    <property type="term" value="P:double-strand break repair"/>
    <property type="evidence" value="ECO:0007669"/>
    <property type="project" value="InterPro"/>
</dbReference>
<dbReference type="Pfam" id="PF13476">
    <property type="entry name" value="AAA_23"/>
    <property type="match status" value="1"/>
</dbReference>
<evidence type="ECO:0000313" key="6">
    <source>
        <dbReference type="EMBL" id="RED64004.1"/>
    </source>
</evidence>
<evidence type="ECO:0000256" key="1">
    <source>
        <dbReference type="ARBA" id="ARBA00006930"/>
    </source>
</evidence>
<keyword evidence="6" id="KW-0540">Nuclease</keyword>
<dbReference type="RefSeq" id="WP_115992104.1">
    <property type="nucleotide sequence ID" value="NZ_QRDY01000003.1"/>
</dbReference>
<accession>A0A3D9IQD7</accession>
<dbReference type="InterPro" id="IPR038729">
    <property type="entry name" value="Rad50/SbcC_AAA"/>
</dbReference>
<evidence type="ECO:0000256" key="3">
    <source>
        <dbReference type="ARBA" id="ARBA00013368"/>
    </source>
</evidence>
<dbReference type="EMBL" id="QRDY01000003">
    <property type="protein sequence ID" value="RED64004.1"/>
    <property type="molecule type" value="Genomic_DNA"/>
</dbReference>
<dbReference type="SUPFAM" id="SSF52540">
    <property type="entry name" value="P-loop containing nucleoside triphosphate hydrolases"/>
    <property type="match status" value="1"/>
</dbReference>
<dbReference type="Pfam" id="PF13558">
    <property type="entry name" value="SbcC_Walker_B"/>
    <property type="match status" value="1"/>
</dbReference>
<evidence type="ECO:0000256" key="2">
    <source>
        <dbReference type="ARBA" id="ARBA00011322"/>
    </source>
</evidence>
<evidence type="ECO:0000313" key="7">
    <source>
        <dbReference type="Proteomes" id="UP000256869"/>
    </source>
</evidence>
<proteinExistence type="inferred from homology"/>
<feature type="coiled-coil region" evidence="4">
    <location>
        <begin position="543"/>
        <end position="573"/>
    </location>
</feature>
<dbReference type="AlphaFoldDB" id="A0A3D9IQD7"/>
<keyword evidence="4" id="KW-0175">Coiled coil</keyword>
<feature type="coiled-coil region" evidence="4">
    <location>
        <begin position="184"/>
        <end position="211"/>
    </location>
</feature>
<dbReference type="PANTHER" id="PTHR32114:SF2">
    <property type="entry name" value="ABC TRANSPORTER ABCH.3"/>
    <property type="match status" value="1"/>
</dbReference>
<keyword evidence="6" id="KW-0378">Hydrolase</keyword>
<dbReference type="GO" id="GO:0016887">
    <property type="term" value="F:ATP hydrolysis activity"/>
    <property type="evidence" value="ECO:0007669"/>
    <property type="project" value="InterPro"/>
</dbReference>
<feature type="coiled-coil region" evidence="4">
    <location>
        <begin position="410"/>
        <end position="444"/>
    </location>
</feature>